<organism evidence="1 2">
    <name type="scientific">Musa troglodytarum</name>
    <name type="common">fe'i banana</name>
    <dbReference type="NCBI Taxonomy" id="320322"/>
    <lineage>
        <taxon>Eukaryota</taxon>
        <taxon>Viridiplantae</taxon>
        <taxon>Streptophyta</taxon>
        <taxon>Embryophyta</taxon>
        <taxon>Tracheophyta</taxon>
        <taxon>Spermatophyta</taxon>
        <taxon>Magnoliopsida</taxon>
        <taxon>Liliopsida</taxon>
        <taxon>Zingiberales</taxon>
        <taxon>Musaceae</taxon>
        <taxon>Musa</taxon>
    </lineage>
</organism>
<dbReference type="Proteomes" id="UP001055439">
    <property type="component" value="Chromosome 2"/>
</dbReference>
<feature type="non-terminal residue" evidence="1">
    <location>
        <position position="1"/>
    </location>
</feature>
<dbReference type="EMBL" id="CP097504">
    <property type="protein sequence ID" value="URD85725.1"/>
    <property type="molecule type" value="Genomic_DNA"/>
</dbReference>
<reference evidence="1" key="1">
    <citation type="submission" date="2022-05" db="EMBL/GenBank/DDBJ databases">
        <title>The Musa troglodytarum L. genome provides insights into the mechanism of non-climacteric behaviour and enrichment of carotenoids.</title>
        <authorList>
            <person name="Wang J."/>
        </authorList>
    </citation>
    <scope>NUCLEOTIDE SEQUENCE</scope>
    <source>
        <tissue evidence="1">Leaf</tissue>
    </source>
</reference>
<proteinExistence type="predicted"/>
<protein>
    <submittedName>
        <fullName evidence="1">Uncharacterized protein</fullName>
    </submittedName>
</protein>
<name>A0A9E7JLQ7_9LILI</name>
<sequence length="51" mass="5785">VFCTPSQKFKILIIPNLLGLGKLYNLVFTKKVTIIKFAQSRCLIDFSHTVS</sequence>
<dbReference type="AlphaFoldDB" id="A0A9E7JLQ7"/>
<evidence type="ECO:0000313" key="1">
    <source>
        <dbReference type="EMBL" id="URD85725.1"/>
    </source>
</evidence>
<gene>
    <name evidence="1" type="ORF">MUK42_24786</name>
</gene>
<accession>A0A9E7JLQ7</accession>
<keyword evidence="2" id="KW-1185">Reference proteome</keyword>
<evidence type="ECO:0000313" key="2">
    <source>
        <dbReference type="Proteomes" id="UP001055439"/>
    </source>
</evidence>